<evidence type="ECO:0000256" key="2">
    <source>
        <dbReference type="ARBA" id="ARBA00022692"/>
    </source>
</evidence>
<evidence type="ECO:0000259" key="6">
    <source>
        <dbReference type="Pfam" id="PF01578"/>
    </source>
</evidence>
<comment type="caution">
    <text evidence="7">The sequence shown here is derived from an EMBL/GenBank/DDBJ whole genome shotgun (WGS) entry which is preliminary data.</text>
</comment>
<feature type="domain" description="Cytochrome c assembly protein" evidence="6">
    <location>
        <begin position="66"/>
        <end position="263"/>
    </location>
</feature>
<dbReference type="InterPro" id="IPR045062">
    <property type="entry name" value="Cyt_c_biogenesis_CcsA/CcmC"/>
</dbReference>
<reference evidence="7 8" key="1">
    <citation type="submission" date="2023-07" db="EMBL/GenBank/DDBJ databases">
        <title>Genomic Encyclopedia of Type Strains, Phase IV (KMG-IV): sequencing the most valuable type-strain genomes for metagenomic binning, comparative biology and taxonomic classification.</title>
        <authorList>
            <person name="Goeker M."/>
        </authorList>
    </citation>
    <scope>NUCLEOTIDE SEQUENCE [LARGE SCALE GENOMIC DNA]</scope>
    <source>
        <strain evidence="7 8">DSM 19154</strain>
    </source>
</reference>
<feature type="transmembrane region" description="Helical" evidence="5">
    <location>
        <begin position="32"/>
        <end position="51"/>
    </location>
</feature>
<evidence type="ECO:0000256" key="4">
    <source>
        <dbReference type="ARBA" id="ARBA00023136"/>
    </source>
</evidence>
<evidence type="ECO:0000256" key="1">
    <source>
        <dbReference type="ARBA" id="ARBA00004141"/>
    </source>
</evidence>
<dbReference type="PANTHER" id="PTHR30071:SF15">
    <property type="entry name" value="PROTEIN HEMX"/>
    <property type="match status" value="1"/>
</dbReference>
<dbReference type="Pfam" id="PF01578">
    <property type="entry name" value="Cytochrom_C_asm"/>
    <property type="match status" value="1"/>
</dbReference>
<accession>A0ABT9YKM5</accession>
<feature type="transmembrane region" description="Helical" evidence="5">
    <location>
        <begin position="128"/>
        <end position="153"/>
    </location>
</feature>
<feature type="transmembrane region" description="Helical" evidence="5">
    <location>
        <begin position="6"/>
        <end position="25"/>
    </location>
</feature>
<keyword evidence="3 5" id="KW-1133">Transmembrane helix</keyword>
<organism evidence="7 8">
    <name type="scientific">Alkalicoccobacillus murimartini</name>
    <dbReference type="NCBI Taxonomy" id="171685"/>
    <lineage>
        <taxon>Bacteria</taxon>
        <taxon>Bacillati</taxon>
        <taxon>Bacillota</taxon>
        <taxon>Bacilli</taxon>
        <taxon>Bacillales</taxon>
        <taxon>Bacillaceae</taxon>
        <taxon>Alkalicoccobacillus</taxon>
    </lineage>
</organism>
<evidence type="ECO:0000313" key="7">
    <source>
        <dbReference type="EMBL" id="MDQ0208020.1"/>
    </source>
</evidence>
<evidence type="ECO:0000256" key="5">
    <source>
        <dbReference type="SAM" id="Phobius"/>
    </source>
</evidence>
<sequence length="271" mass="31667">MSWIYPITVILYSFSVLGYFIDFLFNNRKVNVVAFWLLSIVWSLQTVYFVLRALEVGRFPIVTPFEGLFFYAWSLVTISLIINLRFKVDFLILIMNVVGFSMMTISLFKPHTEVPNYLASMLQSELLVLHISFILLSYTAFTLAFSFSILYVLQHQMLKKKKWSKRLQRFGSFPLLERYSFLTAAIGFPLMLIGVILGFVWASIEYHSLPWLDVKILSSLMTLIVYGAYLYQRVVNYKRGYQIILLNIGAFLVLLINYFLSGQYSSFHMWT</sequence>
<name>A0ABT9YKM5_9BACI</name>
<keyword evidence="4 5" id="KW-0472">Membrane</keyword>
<keyword evidence="8" id="KW-1185">Reference proteome</keyword>
<dbReference type="EMBL" id="JAUSUA010000004">
    <property type="protein sequence ID" value="MDQ0208020.1"/>
    <property type="molecule type" value="Genomic_DNA"/>
</dbReference>
<protein>
    <submittedName>
        <fullName evidence="7">HemX protein</fullName>
    </submittedName>
</protein>
<dbReference type="PANTHER" id="PTHR30071">
    <property type="entry name" value="HEME EXPORTER PROTEIN C"/>
    <property type="match status" value="1"/>
</dbReference>
<dbReference type="Proteomes" id="UP001225034">
    <property type="component" value="Unassembled WGS sequence"/>
</dbReference>
<feature type="transmembrane region" description="Helical" evidence="5">
    <location>
        <begin position="214"/>
        <end position="231"/>
    </location>
</feature>
<feature type="transmembrane region" description="Helical" evidence="5">
    <location>
        <begin position="243"/>
        <end position="260"/>
    </location>
</feature>
<dbReference type="InterPro" id="IPR002541">
    <property type="entry name" value="Cyt_c_assembly"/>
</dbReference>
<evidence type="ECO:0000256" key="3">
    <source>
        <dbReference type="ARBA" id="ARBA00022989"/>
    </source>
</evidence>
<feature type="transmembrane region" description="Helical" evidence="5">
    <location>
        <begin position="63"/>
        <end position="83"/>
    </location>
</feature>
<evidence type="ECO:0000313" key="8">
    <source>
        <dbReference type="Proteomes" id="UP001225034"/>
    </source>
</evidence>
<comment type="subcellular location">
    <subcellularLocation>
        <location evidence="1">Membrane</location>
        <topology evidence="1">Multi-pass membrane protein</topology>
    </subcellularLocation>
</comment>
<feature type="transmembrane region" description="Helical" evidence="5">
    <location>
        <begin position="179"/>
        <end position="202"/>
    </location>
</feature>
<proteinExistence type="predicted"/>
<feature type="transmembrane region" description="Helical" evidence="5">
    <location>
        <begin position="90"/>
        <end position="108"/>
    </location>
</feature>
<dbReference type="RefSeq" id="WP_306983762.1">
    <property type="nucleotide sequence ID" value="NZ_JAUSUA010000004.1"/>
</dbReference>
<keyword evidence="2 5" id="KW-0812">Transmembrane</keyword>
<gene>
    <name evidence="7" type="ORF">J2S05_002829</name>
</gene>